<evidence type="ECO:0000313" key="3">
    <source>
        <dbReference type="Proteomes" id="UP001221328"/>
    </source>
</evidence>
<reference evidence="2 3" key="1">
    <citation type="journal article" date="2015" name="Int. J. Syst. Evol. Microbiol.">
        <title>Streptomyces gilvifuscus sp. nov., an actinomycete that produces antibacterial compounds isolated from soil.</title>
        <authorList>
            <person name="Nguyen T.M."/>
            <person name="Kim J."/>
        </authorList>
    </citation>
    <scope>NUCLEOTIDE SEQUENCE [LARGE SCALE GENOMIC DNA]</scope>
    <source>
        <strain evidence="2 3">T113</strain>
    </source>
</reference>
<evidence type="ECO:0008006" key="4">
    <source>
        <dbReference type="Google" id="ProtNLM"/>
    </source>
</evidence>
<keyword evidence="3" id="KW-1185">Reference proteome</keyword>
<comment type="caution">
    <text evidence="2">The sequence shown here is derived from an EMBL/GenBank/DDBJ whole genome shotgun (WGS) entry which is preliminary data.</text>
</comment>
<organism evidence="2 3">
    <name type="scientific">Streptomyces gilvifuscus</name>
    <dbReference type="NCBI Taxonomy" id="1550617"/>
    <lineage>
        <taxon>Bacteria</taxon>
        <taxon>Bacillati</taxon>
        <taxon>Actinomycetota</taxon>
        <taxon>Actinomycetes</taxon>
        <taxon>Kitasatosporales</taxon>
        <taxon>Streptomycetaceae</taxon>
        <taxon>Streptomyces</taxon>
    </lineage>
</organism>
<dbReference type="EMBL" id="JAQOSK010000004">
    <property type="protein sequence ID" value="MDC2955511.1"/>
    <property type="molecule type" value="Genomic_DNA"/>
</dbReference>
<gene>
    <name evidence="2" type="ORF">PO587_13650</name>
</gene>
<dbReference type="Proteomes" id="UP001221328">
    <property type="component" value="Unassembled WGS sequence"/>
</dbReference>
<evidence type="ECO:0000256" key="1">
    <source>
        <dbReference type="SAM" id="MobiDB-lite"/>
    </source>
</evidence>
<dbReference type="RefSeq" id="WP_200701752.1">
    <property type="nucleotide sequence ID" value="NZ_JAQOSK010000004.1"/>
</dbReference>
<feature type="compositionally biased region" description="Low complexity" evidence="1">
    <location>
        <begin position="40"/>
        <end position="53"/>
    </location>
</feature>
<proteinExistence type="predicted"/>
<feature type="region of interest" description="Disordered" evidence="1">
    <location>
        <begin position="1"/>
        <end position="53"/>
    </location>
</feature>
<protein>
    <recommendedName>
        <fullName evidence="4">BatC protein</fullName>
    </recommendedName>
</protein>
<sequence length="53" mass="5078">MNGSRGGHVDNGVGAGAGRVTEGGTAAEGSGTDDDRRLPDSSGSSDTDGYGHG</sequence>
<name>A0ABT5FSP1_9ACTN</name>
<accession>A0ABT5FSP1</accession>
<evidence type="ECO:0000313" key="2">
    <source>
        <dbReference type="EMBL" id="MDC2955511.1"/>
    </source>
</evidence>